<keyword evidence="2" id="KW-0521">NADP</keyword>
<sequence>MAEAETQPTMKAIAVAHANRGGPDKLVAKAVPKPGAPGGYDVLVRIKAASVNPVDIKVRAGTYDDYPDYYTRVPRPDQICGFDGAGLVEAVGPDVRALAPGDAVFFSGSPVRQGSDAEWELVDSRSVAAKPERLGWAQAASMPLTWITAWEALVERLEIRKGEEAALLIINGAGGVGSMASQIARHVLNLPVVTTTASRPETQSFSKEMGATHIVNHRQDLKPQIDDLNLDVRLKYIFITHSTDTYLATCAAVAAPFGKVCSIVQGKIPMYGTEFMAKSLTFVWALLGTKPYYGVDAESHGRILKQLKELVDEGTVKCTLRQTLRMDVPGLRKAHEIIEAGGSIGKIGLLVPEDGTAFA</sequence>
<dbReference type="Pfam" id="PF08240">
    <property type="entry name" value="ADH_N"/>
    <property type="match status" value="1"/>
</dbReference>
<dbReference type="CDD" id="cd08252">
    <property type="entry name" value="AL_MDR"/>
    <property type="match status" value="1"/>
</dbReference>
<dbReference type="GO" id="GO:0008270">
    <property type="term" value="F:zinc ion binding"/>
    <property type="evidence" value="ECO:0007669"/>
    <property type="project" value="InterPro"/>
</dbReference>
<dbReference type="PANTHER" id="PTHR44154">
    <property type="entry name" value="QUINONE OXIDOREDUCTASE"/>
    <property type="match status" value="1"/>
</dbReference>
<dbReference type="PANTHER" id="PTHR44154:SF1">
    <property type="entry name" value="QUINONE OXIDOREDUCTASE"/>
    <property type="match status" value="1"/>
</dbReference>
<dbReference type="SUPFAM" id="SSF50129">
    <property type="entry name" value="GroES-like"/>
    <property type="match status" value="1"/>
</dbReference>
<keyword evidence="5" id="KW-1185">Reference proteome</keyword>
<comment type="caution">
    <text evidence="4">The sequence shown here is derived from an EMBL/GenBank/DDBJ whole genome shotgun (WGS) entry which is preliminary data.</text>
</comment>
<name>A0A8H6FV03_9LECA</name>
<dbReference type="InterPro" id="IPR036291">
    <property type="entry name" value="NAD(P)-bd_dom_sf"/>
</dbReference>
<dbReference type="Pfam" id="PF00107">
    <property type="entry name" value="ADH_zinc_N"/>
    <property type="match status" value="1"/>
</dbReference>
<dbReference type="InterPro" id="IPR011032">
    <property type="entry name" value="GroES-like_sf"/>
</dbReference>
<dbReference type="AlphaFoldDB" id="A0A8H6FV03"/>
<dbReference type="RefSeq" id="XP_037164569.1">
    <property type="nucleotide sequence ID" value="XM_037308303.1"/>
</dbReference>
<protein>
    <recommendedName>
        <fullName evidence="3">Enoyl reductase (ER) domain-containing protein</fullName>
    </recommendedName>
</protein>
<dbReference type="InterPro" id="IPR013154">
    <property type="entry name" value="ADH-like_N"/>
</dbReference>
<evidence type="ECO:0000313" key="4">
    <source>
        <dbReference type="EMBL" id="KAF6235198.1"/>
    </source>
</evidence>
<dbReference type="Gene3D" id="3.90.180.10">
    <property type="entry name" value="Medium-chain alcohol dehydrogenases, catalytic domain"/>
    <property type="match status" value="1"/>
</dbReference>
<comment type="similarity">
    <text evidence="1">Belongs to the zinc-containing alcohol dehydrogenase family. Quinone oxidoreductase subfamily.</text>
</comment>
<dbReference type="OrthoDB" id="3509362at2759"/>
<evidence type="ECO:0000313" key="5">
    <source>
        <dbReference type="Proteomes" id="UP000578531"/>
    </source>
</evidence>
<gene>
    <name evidence="4" type="ORF">HO173_006392</name>
</gene>
<dbReference type="InterPro" id="IPR014182">
    <property type="entry name" value="ADH_Zn_typ-1"/>
</dbReference>
<dbReference type="SUPFAM" id="SSF51735">
    <property type="entry name" value="NAD(P)-binding Rossmann-fold domains"/>
    <property type="match status" value="1"/>
</dbReference>
<proteinExistence type="inferred from homology"/>
<dbReference type="EMBL" id="JACCJC010000025">
    <property type="protein sequence ID" value="KAF6235198.1"/>
    <property type="molecule type" value="Genomic_DNA"/>
</dbReference>
<dbReference type="Gene3D" id="3.40.50.720">
    <property type="entry name" value="NAD(P)-binding Rossmann-like Domain"/>
    <property type="match status" value="1"/>
</dbReference>
<evidence type="ECO:0000259" key="3">
    <source>
        <dbReference type="SMART" id="SM00829"/>
    </source>
</evidence>
<feature type="domain" description="Enoyl reductase (ER)" evidence="3">
    <location>
        <begin position="21"/>
        <end position="349"/>
    </location>
</feature>
<evidence type="ECO:0000256" key="1">
    <source>
        <dbReference type="ARBA" id="ARBA00010371"/>
    </source>
</evidence>
<dbReference type="InterPro" id="IPR020843">
    <property type="entry name" value="ER"/>
</dbReference>
<dbReference type="GeneID" id="59288053"/>
<accession>A0A8H6FV03</accession>
<dbReference type="Proteomes" id="UP000578531">
    <property type="component" value="Unassembled WGS sequence"/>
</dbReference>
<evidence type="ECO:0000256" key="2">
    <source>
        <dbReference type="ARBA" id="ARBA00022857"/>
    </source>
</evidence>
<organism evidence="4 5">
    <name type="scientific">Letharia columbiana</name>
    <dbReference type="NCBI Taxonomy" id="112416"/>
    <lineage>
        <taxon>Eukaryota</taxon>
        <taxon>Fungi</taxon>
        <taxon>Dikarya</taxon>
        <taxon>Ascomycota</taxon>
        <taxon>Pezizomycotina</taxon>
        <taxon>Lecanoromycetes</taxon>
        <taxon>OSLEUM clade</taxon>
        <taxon>Lecanoromycetidae</taxon>
        <taxon>Lecanorales</taxon>
        <taxon>Lecanorineae</taxon>
        <taxon>Parmeliaceae</taxon>
        <taxon>Letharia</taxon>
    </lineage>
</organism>
<dbReference type="InterPro" id="IPR051603">
    <property type="entry name" value="Zinc-ADH_QOR/CCCR"/>
</dbReference>
<dbReference type="InterPro" id="IPR013149">
    <property type="entry name" value="ADH-like_C"/>
</dbReference>
<dbReference type="SMART" id="SM00829">
    <property type="entry name" value="PKS_ER"/>
    <property type="match status" value="1"/>
</dbReference>
<reference evidence="4 5" key="1">
    <citation type="journal article" date="2020" name="Genomics">
        <title>Complete, high-quality genomes from long-read metagenomic sequencing of two wolf lichen thalli reveals enigmatic genome architecture.</title>
        <authorList>
            <person name="McKenzie S.K."/>
            <person name="Walston R.F."/>
            <person name="Allen J.L."/>
        </authorList>
    </citation>
    <scope>NUCLEOTIDE SEQUENCE [LARGE SCALE GENOMIC DNA]</scope>
    <source>
        <strain evidence="4">WasteWater2</strain>
    </source>
</reference>
<dbReference type="GO" id="GO:0016491">
    <property type="term" value="F:oxidoreductase activity"/>
    <property type="evidence" value="ECO:0007669"/>
    <property type="project" value="InterPro"/>
</dbReference>